<dbReference type="Gene3D" id="3.20.20.100">
    <property type="entry name" value="NADP-dependent oxidoreductase domain"/>
    <property type="match status" value="1"/>
</dbReference>
<dbReference type="Pfam" id="PF00248">
    <property type="entry name" value="Aldo_ket_red"/>
    <property type="match status" value="1"/>
</dbReference>
<dbReference type="InterPro" id="IPR050523">
    <property type="entry name" value="AKR_Detox_Biosynth"/>
</dbReference>
<protein>
    <submittedName>
        <fullName evidence="3">Oxidoreductase</fullName>
    </submittedName>
</protein>
<dbReference type="CDD" id="cd19081">
    <property type="entry name" value="AKR_AKR9C1"/>
    <property type="match status" value="1"/>
</dbReference>
<dbReference type="AlphaFoldDB" id="A0A480AYP8"/>
<dbReference type="GO" id="GO:0016491">
    <property type="term" value="F:oxidoreductase activity"/>
    <property type="evidence" value="ECO:0007669"/>
    <property type="project" value="UniProtKB-KW"/>
</dbReference>
<dbReference type="PANTHER" id="PTHR43364">
    <property type="entry name" value="NADH-SPECIFIC METHYLGLYOXAL REDUCTASE-RELATED"/>
    <property type="match status" value="1"/>
</dbReference>
<dbReference type="FunFam" id="3.20.20.100:FF:000004">
    <property type="entry name" value="Oxidoreductase, aldo/keto reductase"/>
    <property type="match status" value="1"/>
</dbReference>
<reference evidence="4" key="1">
    <citation type="submission" date="2019-03" db="EMBL/GenBank/DDBJ databases">
        <title>Aquabacterium pictum sp.nov., the first bacteriochlorophyll a-containing freshwater bacterium in the genus Aquabacterium of the class Betaproteobacteria.</title>
        <authorList>
            <person name="Hirose S."/>
            <person name="Tank M."/>
            <person name="Hara E."/>
            <person name="Tamaki H."/>
            <person name="Takaichi S."/>
            <person name="Haruta S."/>
            <person name="Hanada S."/>
        </authorList>
    </citation>
    <scope>NUCLEOTIDE SEQUENCE [LARGE SCALE GENOMIC DNA]</scope>
    <source>
        <strain evidence="4">W35</strain>
    </source>
</reference>
<sequence length="329" mass="34521">MQQRPLGRSGLTTAPLAFGGNVFGWTADAATSFALLDAFVDSGFNLIDTADVYSRWVPGHTGGESETLIGQWLAANPGKREKVLIATKVGKPMPTMPGAAEGRTCNLSRAWIRTAVHDSLRRLQTDRIDLYQSHDDDGATPLDETLATFAELIAEGKVRAIGASNYSAPRLAEALATSARLGLPRYETLQPHYNLMDRAVYEAALEPLCRAEGLGVINFYGLAKGFLSGKYRSAADLTKSPRGGGVKGYLTDRGHAVLAALDAVAQARGSTPAQVALAWQIARPGLTAPIVSATSTAQWAELAGAARLALSAADIATLNTASAEAGATA</sequence>
<comment type="caution">
    <text evidence="3">The sequence shown here is derived from an EMBL/GenBank/DDBJ whole genome shotgun (WGS) entry which is preliminary data.</text>
</comment>
<keyword evidence="4" id="KW-1185">Reference proteome</keyword>
<gene>
    <name evidence="3" type="primary">mocA</name>
    <name evidence="3" type="ORF">AQPW35_43280</name>
</gene>
<evidence type="ECO:0000256" key="1">
    <source>
        <dbReference type="ARBA" id="ARBA00023002"/>
    </source>
</evidence>
<dbReference type="PANTHER" id="PTHR43364:SF6">
    <property type="entry name" value="OXIDOREDUCTASE-RELATED"/>
    <property type="match status" value="1"/>
</dbReference>
<evidence type="ECO:0000259" key="2">
    <source>
        <dbReference type="Pfam" id="PF00248"/>
    </source>
</evidence>
<dbReference type="Proteomes" id="UP000301751">
    <property type="component" value="Unassembled WGS sequence"/>
</dbReference>
<keyword evidence="1" id="KW-0560">Oxidoreductase</keyword>
<dbReference type="EMBL" id="BJCL01000014">
    <property type="protein sequence ID" value="GCL65247.1"/>
    <property type="molecule type" value="Genomic_DNA"/>
</dbReference>
<dbReference type="GO" id="GO:0005829">
    <property type="term" value="C:cytosol"/>
    <property type="evidence" value="ECO:0007669"/>
    <property type="project" value="UniProtKB-ARBA"/>
</dbReference>
<proteinExistence type="predicted"/>
<organism evidence="3 4">
    <name type="scientific">Pseudaquabacterium pictum</name>
    <dbReference type="NCBI Taxonomy" id="2315236"/>
    <lineage>
        <taxon>Bacteria</taxon>
        <taxon>Pseudomonadati</taxon>
        <taxon>Pseudomonadota</taxon>
        <taxon>Betaproteobacteria</taxon>
        <taxon>Burkholderiales</taxon>
        <taxon>Sphaerotilaceae</taxon>
        <taxon>Pseudaquabacterium</taxon>
    </lineage>
</organism>
<evidence type="ECO:0000313" key="4">
    <source>
        <dbReference type="Proteomes" id="UP000301751"/>
    </source>
</evidence>
<dbReference type="InterPro" id="IPR023210">
    <property type="entry name" value="NADP_OxRdtase_dom"/>
</dbReference>
<dbReference type="InterPro" id="IPR036812">
    <property type="entry name" value="NAD(P)_OxRdtase_dom_sf"/>
</dbReference>
<accession>A0A480AYP8</accession>
<name>A0A480AYP8_9BURK</name>
<dbReference type="RefSeq" id="WP_137734955.1">
    <property type="nucleotide sequence ID" value="NZ_BJCL01000014.1"/>
</dbReference>
<dbReference type="OrthoDB" id="5488419at2"/>
<evidence type="ECO:0000313" key="3">
    <source>
        <dbReference type="EMBL" id="GCL65247.1"/>
    </source>
</evidence>
<dbReference type="SUPFAM" id="SSF51430">
    <property type="entry name" value="NAD(P)-linked oxidoreductase"/>
    <property type="match status" value="1"/>
</dbReference>
<feature type="domain" description="NADP-dependent oxidoreductase" evidence="2">
    <location>
        <begin position="15"/>
        <end position="320"/>
    </location>
</feature>